<dbReference type="InterPro" id="IPR051044">
    <property type="entry name" value="MAG_DAG_Lipase"/>
</dbReference>
<organism evidence="2 3">
    <name type="scientific">Thalassobacillus hwangdonensis</name>
    <dbReference type="NCBI Taxonomy" id="546108"/>
    <lineage>
        <taxon>Bacteria</taxon>
        <taxon>Bacillati</taxon>
        <taxon>Bacillota</taxon>
        <taxon>Bacilli</taxon>
        <taxon>Bacillales</taxon>
        <taxon>Bacillaceae</taxon>
        <taxon>Thalassobacillus</taxon>
    </lineage>
</organism>
<dbReference type="Proteomes" id="UP001596990">
    <property type="component" value="Unassembled WGS sequence"/>
</dbReference>
<evidence type="ECO:0000313" key="3">
    <source>
        <dbReference type="Proteomes" id="UP001596990"/>
    </source>
</evidence>
<dbReference type="RefSeq" id="WP_386056867.1">
    <property type="nucleotide sequence ID" value="NZ_JBHTKL010000001.1"/>
</dbReference>
<dbReference type="Pfam" id="PF12146">
    <property type="entry name" value="Hydrolase_4"/>
    <property type="match status" value="1"/>
</dbReference>
<dbReference type="SUPFAM" id="SSF53474">
    <property type="entry name" value="alpha/beta-Hydrolases"/>
    <property type="match status" value="1"/>
</dbReference>
<dbReference type="EMBL" id="JBHTKL010000001">
    <property type="protein sequence ID" value="MFD1018395.1"/>
    <property type="molecule type" value="Genomic_DNA"/>
</dbReference>
<feature type="domain" description="Serine aminopeptidase S33" evidence="1">
    <location>
        <begin position="30"/>
        <end position="261"/>
    </location>
</feature>
<dbReference type="InterPro" id="IPR022742">
    <property type="entry name" value="Hydrolase_4"/>
</dbReference>
<evidence type="ECO:0000259" key="1">
    <source>
        <dbReference type="Pfam" id="PF12146"/>
    </source>
</evidence>
<dbReference type="PANTHER" id="PTHR11614">
    <property type="entry name" value="PHOSPHOLIPASE-RELATED"/>
    <property type="match status" value="1"/>
</dbReference>
<dbReference type="GO" id="GO:0016787">
    <property type="term" value="F:hydrolase activity"/>
    <property type="evidence" value="ECO:0007669"/>
    <property type="project" value="UniProtKB-KW"/>
</dbReference>
<gene>
    <name evidence="2" type="ORF">ACFQ2J_04195</name>
</gene>
<sequence>MKMDLTSKSFICRDLHENRYFNLSSSDNNVKAIIMIHGITAELHHHEQFGANIASGWDVLFPVLRGYDKASSGRGDIDHMGQFDEDILDFIHFLRKKGYQKIVLAGHSMGCGNILRLIGKPNLVDGYLFISPFFHPALPVYKRDSTKQDKPETDVDYDIDTKRVFVLTTLYRMNLNLAPKASVATIPDEFEGDGKLKLSFRLLASRFMKELPSKDHFSQVSVPMVTLIGSDDEVTHPEKLKDWYEERCDQPFHIIDGTDHNHILHDERALRIINEWLDD</sequence>
<reference evidence="3" key="1">
    <citation type="journal article" date="2019" name="Int. J. Syst. Evol. Microbiol.">
        <title>The Global Catalogue of Microorganisms (GCM) 10K type strain sequencing project: providing services to taxonomists for standard genome sequencing and annotation.</title>
        <authorList>
            <consortium name="The Broad Institute Genomics Platform"/>
            <consortium name="The Broad Institute Genome Sequencing Center for Infectious Disease"/>
            <person name="Wu L."/>
            <person name="Ma J."/>
        </authorList>
    </citation>
    <scope>NUCLEOTIDE SEQUENCE [LARGE SCALE GENOMIC DNA]</scope>
    <source>
        <strain evidence="3">CCUG 56607</strain>
    </source>
</reference>
<keyword evidence="3" id="KW-1185">Reference proteome</keyword>
<name>A0ABW3KXM6_9BACI</name>
<proteinExistence type="predicted"/>
<dbReference type="InterPro" id="IPR029058">
    <property type="entry name" value="AB_hydrolase_fold"/>
</dbReference>
<protein>
    <submittedName>
        <fullName evidence="2">Alpha/beta hydrolase</fullName>
    </submittedName>
</protein>
<accession>A0ABW3KXM6</accession>
<evidence type="ECO:0000313" key="2">
    <source>
        <dbReference type="EMBL" id="MFD1018395.1"/>
    </source>
</evidence>
<comment type="caution">
    <text evidence="2">The sequence shown here is derived from an EMBL/GenBank/DDBJ whole genome shotgun (WGS) entry which is preliminary data.</text>
</comment>
<keyword evidence="2" id="KW-0378">Hydrolase</keyword>
<dbReference type="Gene3D" id="3.40.50.1820">
    <property type="entry name" value="alpha/beta hydrolase"/>
    <property type="match status" value="1"/>
</dbReference>